<gene>
    <name evidence="5" type="ORF">BJF91_05260</name>
    <name evidence="4" type="ORF">GGQ71_001480</name>
</gene>
<feature type="domain" description="DUF3857" evidence="3">
    <location>
        <begin position="76"/>
        <end position="211"/>
    </location>
</feature>
<reference evidence="5 6" key="1">
    <citation type="submission" date="2016-09" db="EMBL/GenBank/DDBJ databases">
        <title>Rhizobium oryziradicis sp. nov., isolated from the root of rice.</title>
        <authorList>
            <person name="Zhao J."/>
            <person name="Zhang X."/>
        </authorList>
    </citation>
    <scope>NUCLEOTIDE SEQUENCE [LARGE SCALE GENOMIC DNA]</scope>
    <source>
        <strain evidence="5 6">14971</strain>
    </source>
</reference>
<reference evidence="4 7" key="2">
    <citation type="submission" date="2020-08" db="EMBL/GenBank/DDBJ databases">
        <title>Genomic Encyclopedia of Type Strains, Phase IV (KMG-IV): sequencing the most valuable type-strain genomes for metagenomic binning, comparative biology and taxonomic classification.</title>
        <authorList>
            <person name="Goeker M."/>
        </authorList>
    </citation>
    <scope>NUCLEOTIDE SEQUENCE [LARGE SCALE GENOMIC DNA]</scope>
    <source>
        <strain evidence="4 7">DSM 100021</strain>
    </source>
</reference>
<dbReference type="Gene3D" id="2.60.40.3140">
    <property type="match status" value="1"/>
</dbReference>
<name>A0A1Q8ZZL7_9HYPH</name>
<evidence type="ECO:0000256" key="1">
    <source>
        <dbReference type="SAM" id="SignalP"/>
    </source>
</evidence>
<sequence>MSLLPWRAKWLALMLVLVSVAGSGQAFADDEEDEDAYRARHEHIIHADLTYDEVYTVDRKPLNAGHTLGDTSSYEEFSPDTESLEVTEAWVTDADGTRHEVRPQDIFTRSAPQAANEPGFNSKQRITVVFPRVGPGAETHLQWTFRHKQPEMFGINLFEGPGRDRVDDLVVTITLPPSLPLKWHADPGIITTDTVKDGSREITAHFKDIPTMNIGYNTVANSEFRPRFMATTLQSLTDYGNRIFAASETTPTPQDAARVKALADSIAGDKKGLDAAAAIHDWIQQNVAYAAVYLNPNDGWVEHPVGKIIDNGYGDCKDQVALMRALLAARGIRAERVVVNWGDRFTPAVLPIAWQFNHVIIYLPDFAVFDNPTDQTAPFAAIDEGLSGKQAVLIAKNSRTVRLPPATPATFWDRNESTLTLSPDGSIAGEAEVSASPANAEDYENSIKKQGKDNFLHRFLANNNQEGDGSLSLHDPETWRDPLTLKARWTAQNYVDLSEQDIFLPLESGFDPNRLTALAHRIRNDVHVAPMLFNAFSNQWHFTWTLPQGITVKHLPAPVHIANKAGRFDSEVTSTTTEKGQQITLTRSFISNRTVYSPAEYPDLRELLTAAVKSGHAHAILTRGGQGE</sequence>
<dbReference type="OrthoDB" id="98874at2"/>
<dbReference type="InterPro" id="IPR002931">
    <property type="entry name" value="Transglutaminase-like"/>
</dbReference>
<dbReference type="SUPFAM" id="SSF54001">
    <property type="entry name" value="Cysteine proteinases"/>
    <property type="match status" value="1"/>
</dbReference>
<dbReference type="RefSeq" id="WP_075616953.1">
    <property type="nucleotide sequence ID" value="NZ_JACIED010000002.1"/>
</dbReference>
<evidence type="ECO:0000313" key="7">
    <source>
        <dbReference type="Proteomes" id="UP000544107"/>
    </source>
</evidence>
<dbReference type="Gene3D" id="3.10.620.30">
    <property type="match status" value="1"/>
</dbReference>
<feature type="domain" description="Transglutaminase-like" evidence="2">
    <location>
        <begin position="261"/>
        <end position="342"/>
    </location>
</feature>
<dbReference type="EMBL" id="JACIED010000002">
    <property type="protein sequence ID" value="MBB4007217.1"/>
    <property type="molecule type" value="Genomic_DNA"/>
</dbReference>
<dbReference type="Pfam" id="PF12969">
    <property type="entry name" value="DUF3857"/>
    <property type="match status" value="1"/>
</dbReference>
<feature type="chain" id="PRO_5044564217" description="Transglutaminase-like domain-containing protein" evidence="1">
    <location>
        <begin position="29"/>
        <end position="628"/>
    </location>
</feature>
<accession>A0A1Q8ZZL7</accession>
<evidence type="ECO:0000313" key="6">
    <source>
        <dbReference type="Proteomes" id="UP000185598"/>
    </source>
</evidence>
<dbReference type="Proteomes" id="UP000185598">
    <property type="component" value="Unassembled WGS sequence"/>
</dbReference>
<dbReference type="Gene3D" id="2.60.120.1130">
    <property type="match status" value="1"/>
</dbReference>
<dbReference type="Pfam" id="PF01841">
    <property type="entry name" value="Transglut_core"/>
    <property type="match status" value="1"/>
</dbReference>
<dbReference type="AlphaFoldDB" id="A0A1Q8ZZL7"/>
<proteinExistence type="predicted"/>
<keyword evidence="6" id="KW-1185">Reference proteome</keyword>
<keyword evidence="1" id="KW-0732">Signal</keyword>
<dbReference type="InterPro" id="IPR038765">
    <property type="entry name" value="Papain-like_cys_pep_sf"/>
</dbReference>
<comment type="caution">
    <text evidence="5">The sequence shown here is derived from an EMBL/GenBank/DDBJ whole genome shotgun (WGS) entry which is preliminary data.</text>
</comment>
<dbReference type="InterPro" id="IPR024618">
    <property type="entry name" value="DUF3857"/>
</dbReference>
<evidence type="ECO:0000313" key="4">
    <source>
        <dbReference type="EMBL" id="MBB4007217.1"/>
    </source>
</evidence>
<dbReference type="STRING" id="887144.BJF91_05260"/>
<dbReference type="EMBL" id="MKIN01000027">
    <property type="protein sequence ID" value="OLP47773.1"/>
    <property type="molecule type" value="Genomic_DNA"/>
</dbReference>
<evidence type="ECO:0008006" key="8">
    <source>
        <dbReference type="Google" id="ProtNLM"/>
    </source>
</evidence>
<evidence type="ECO:0000259" key="3">
    <source>
        <dbReference type="Pfam" id="PF12969"/>
    </source>
</evidence>
<evidence type="ECO:0000259" key="2">
    <source>
        <dbReference type="Pfam" id="PF01841"/>
    </source>
</evidence>
<dbReference type="Proteomes" id="UP000544107">
    <property type="component" value="Unassembled WGS sequence"/>
</dbReference>
<organism evidence="5 6">
    <name type="scientific">Allorhizobium taibaishanense</name>
    <dbReference type="NCBI Taxonomy" id="887144"/>
    <lineage>
        <taxon>Bacteria</taxon>
        <taxon>Pseudomonadati</taxon>
        <taxon>Pseudomonadota</taxon>
        <taxon>Alphaproteobacteria</taxon>
        <taxon>Hyphomicrobiales</taxon>
        <taxon>Rhizobiaceae</taxon>
        <taxon>Rhizobium/Agrobacterium group</taxon>
        <taxon>Allorhizobium</taxon>
    </lineage>
</organism>
<evidence type="ECO:0000313" key="5">
    <source>
        <dbReference type="EMBL" id="OLP47773.1"/>
    </source>
</evidence>
<feature type="signal peptide" evidence="1">
    <location>
        <begin position="1"/>
        <end position="28"/>
    </location>
</feature>
<protein>
    <recommendedName>
        <fullName evidence="8">Transglutaminase-like domain-containing protein</fullName>
    </recommendedName>
</protein>